<keyword evidence="3" id="KW-0540">Nuclease</keyword>
<dbReference type="InterPro" id="IPR001969">
    <property type="entry name" value="Aspartic_peptidase_AS"/>
</dbReference>
<feature type="domain" description="Integrase catalytic" evidence="13">
    <location>
        <begin position="1219"/>
        <end position="1385"/>
    </location>
</feature>
<dbReference type="PROSITE" id="PS50878">
    <property type="entry name" value="RT_POL"/>
    <property type="match status" value="1"/>
</dbReference>
<dbReference type="GO" id="GO:0003964">
    <property type="term" value="F:RNA-directed DNA polymerase activity"/>
    <property type="evidence" value="ECO:0007669"/>
    <property type="project" value="UniProtKB-KW"/>
</dbReference>
<evidence type="ECO:0000256" key="6">
    <source>
        <dbReference type="ARBA" id="ARBA00022842"/>
    </source>
</evidence>
<keyword evidence="6" id="KW-0460">Magnesium</keyword>
<dbReference type="Pfam" id="PF00078">
    <property type="entry name" value="RVT_1"/>
    <property type="match status" value="1"/>
</dbReference>
<dbReference type="InterPro" id="IPR041588">
    <property type="entry name" value="Integrase_H2C2"/>
</dbReference>
<reference evidence="14 15" key="1">
    <citation type="journal article" date="2015" name="Plant Cell">
        <title>Oil accumulation by the oleaginous diatom Fistulifera solaris as revealed by the genome and transcriptome.</title>
        <authorList>
            <person name="Tanaka T."/>
            <person name="Maeda Y."/>
            <person name="Veluchamy A."/>
            <person name="Tanaka M."/>
            <person name="Abida H."/>
            <person name="Marechal E."/>
            <person name="Bowler C."/>
            <person name="Muto M."/>
            <person name="Sunaga Y."/>
            <person name="Tanaka M."/>
            <person name="Yoshino T."/>
            <person name="Taniguchi T."/>
            <person name="Fukuda Y."/>
            <person name="Nemoto M."/>
            <person name="Matsumoto M."/>
            <person name="Wong P.S."/>
            <person name="Aburatani S."/>
            <person name="Fujibuchi W."/>
        </authorList>
    </citation>
    <scope>NUCLEOTIDE SEQUENCE [LARGE SCALE GENOMIC DNA]</scope>
    <source>
        <strain evidence="14 15">JPCC DA0580</strain>
    </source>
</reference>
<dbReference type="GO" id="GO:0015074">
    <property type="term" value="P:DNA integration"/>
    <property type="evidence" value="ECO:0007669"/>
    <property type="project" value="UniProtKB-KW"/>
</dbReference>
<dbReference type="InterPro" id="IPR012337">
    <property type="entry name" value="RNaseH-like_sf"/>
</dbReference>
<keyword evidence="7" id="KW-0694">RNA-binding</keyword>
<dbReference type="InterPro" id="IPR000477">
    <property type="entry name" value="RT_dom"/>
</dbReference>
<evidence type="ECO:0000256" key="10">
    <source>
        <dbReference type="ARBA" id="ARBA00023268"/>
    </source>
</evidence>
<keyword evidence="8" id="KW-0229">DNA integration</keyword>
<dbReference type="EMBL" id="BDSP01000190">
    <property type="protein sequence ID" value="GAX22752.1"/>
    <property type="molecule type" value="Genomic_DNA"/>
</dbReference>
<dbReference type="PROSITE" id="PS50994">
    <property type="entry name" value="INTEGRASE"/>
    <property type="match status" value="1"/>
</dbReference>
<dbReference type="OrthoDB" id="43788at2759"/>
<feature type="domain" description="Reverse transcriptase" evidence="12">
    <location>
        <begin position="667"/>
        <end position="845"/>
    </location>
</feature>
<dbReference type="InParanoid" id="A0A1Z5K9B8"/>
<dbReference type="SUPFAM" id="SSF53098">
    <property type="entry name" value="Ribonuclease H-like"/>
    <property type="match status" value="1"/>
</dbReference>
<accession>A0A1Z5K9B8</accession>
<protein>
    <submittedName>
        <fullName evidence="14">Putative transposase</fullName>
    </submittedName>
</protein>
<comment type="caution">
    <text evidence="14">The sequence shown here is derived from an EMBL/GenBank/DDBJ whole genome shotgun (WGS) entry which is preliminary data.</text>
</comment>
<evidence type="ECO:0000259" key="13">
    <source>
        <dbReference type="PROSITE" id="PS50994"/>
    </source>
</evidence>
<evidence type="ECO:0000256" key="8">
    <source>
        <dbReference type="ARBA" id="ARBA00022908"/>
    </source>
</evidence>
<evidence type="ECO:0000256" key="7">
    <source>
        <dbReference type="ARBA" id="ARBA00022884"/>
    </source>
</evidence>
<dbReference type="Gene3D" id="1.10.340.70">
    <property type="match status" value="1"/>
</dbReference>
<evidence type="ECO:0000256" key="2">
    <source>
        <dbReference type="ARBA" id="ARBA00022695"/>
    </source>
</evidence>
<dbReference type="InterPro" id="IPR001584">
    <property type="entry name" value="Integrase_cat-core"/>
</dbReference>
<dbReference type="Pfam" id="PF17921">
    <property type="entry name" value="Integrase_H2C2"/>
    <property type="match status" value="1"/>
</dbReference>
<dbReference type="GO" id="GO:0006508">
    <property type="term" value="P:proteolysis"/>
    <property type="evidence" value="ECO:0007669"/>
    <property type="project" value="InterPro"/>
</dbReference>
<dbReference type="FunFam" id="3.30.70.270:FF:000026">
    <property type="entry name" value="Transposon Ty3-G Gag-Pol polyprotein"/>
    <property type="match status" value="1"/>
</dbReference>
<dbReference type="PANTHER" id="PTHR37984">
    <property type="entry name" value="PROTEIN CBG26694"/>
    <property type="match status" value="1"/>
</dbReference>
<keyword evidence="1" id="KW-0808">Transferase</keyword>
<evidence type="ECO:0000256" key="4">
    <source>
        <dbReference type="ARBA" id="ARBA00022759"/>
    </source>
</evidence>
<dbReference type="InterPro" id="IPR036397">
    <property type="entry name" value="RNaseH_sf"/>
</dbReference>
<dbReference type="GO" id="GO:0004519">
    <property type="term" value="F:endonuclease activity"/>
    <property type="evidence" value="ECO:0007669"/>
    <property type="project" value="UniProtKB-KW"/>
</dbReference>
<evidence type="ECO:0000313" key="15">
    <source>
        <dbReference type="Proteomes" id="UP000198406"/>
    </source>
</evidence>
<dbReference type="Gene3D" id="3.30.70.270">
    <property type="match status" value="2"/>
</dbReference>
<dbReference type="PROSITE" id="PS00141">
    <property type="entry name" value="ASP_PROTEASE"/>
    <property type="match status" value="1"/>
</dbReference>
<feature type="compositionally biased region" description="Basic residues" evidence="11">
    <location>
        <begin position="307"/>
        <end position="318"/>
    </location>
</feature>
<evidence type="ECO:0000313" key="14">
    <source>
        <dbReference type="EMBL" id="GAX22752.1"/>
    </source>
</evidence>
<dbReference type="PANTHER" id="PTHR37984:SF5">
    <property type="entry name" value="PROTEIN NYNRIN-LIKE"/>
    <property type="match status" value="1"/>
</dbReference>
<feature type="compositionally biased region" description="Basic and acidic residues" evidence="11">
    <location>
        <begin position="284"/>
        <end position="300"/>
    </location>
</feature>
<dbReference type="InterPro" id="IPR050951">
    <property type="entry name" value="Retrovirus_Pol_polyprotein"/>
</dbReference>
<evidence type="ECO:0000256" key="5">
    <source>
        <dbReference type="ARBA" id="ARBA00022801"/>
    </source>
</evidence>
<dbReference type="GO" id="GO:0004190">
    <property type="term" value="F:aspartic-type endopeptidase activity"/>
    <property type="evidence" value="ECO:0007669"/>
    <property type="project" value="InterPro"/>
</dbReference>
<keyword evidence="2" id="KW-0548">Nucleotidyltransferase</keyword>
<keyword evidence="5" id="KW-0378">Hydrolase</keyword>
<feature type="region of interest" description="Disordered" evidence="11">
    <location>
        <begin position="284"/>
        <end position="318"/>
    </location>
</feature>
<evidence type="ECO:0000256" key="1">
    <source>
        <dbReference type="ARBA" id="ARBA00022679"/>
    </source>
</evidence>
<evidence type="ECO:0000259" key="12">
    <source>
        <dbReference type="PROSITE" id="PS50878"/>
    </source>
</evidence>
<dbReference type="Gene3D" id="3.10.10.10">
    <property type="entry name" value="HIV Type 1 Reverse Transcriptase, subunit A, domain 1"/>
    <property type="match status" value="1"/>
</dbReference>
<evidence type="ECO:0000256" key="3">
    <source>
        <dbReference type="ARBA" id="ARBA00022722"/>
    </source>
</evidence>
<dbReference type="GO" id="GO:0003723">
    <property type="term" value="F:RNA binding"/>
    <property type="evidence" value="ECO:0007669"/>
    <property type="project" value="UniProtKB-KW"/>
</dbReference>
<dbReference type="SUPFAM" id="SSF50630">
    <property type="entry name" value="Acid proteases"/>
    <property type="match status" value="1"/>
</dbReference>
<dbReference type="Gene3D" id="3.30.420.10">
    <property type="entry name" value="Ribonuclease H-like superfamily/Ribonuclease H"/>
    <property type="match status" value="1"/>
</dbReference>
<gene>
    <name evidence="14" type="ORF">FisN_11Hu358</name>
</gene>
<dbReference type="InterPro" id="IPR043502">
    <property type="entry name" value="DNA/RNA_pol_sf"/>
</dbReference>
<evidence type="ECO:0000256" key="9">
    <source>
        <dbReference type="ARBA" id="ARBA00022918"/>
    </source>
</evidence>
<dbReference type="InterPro" id="IPR041577">
    <property type="entry name" value="RT_RNaseH_2"/>
</dbReference>
<proteinExistence type="predicted"/>
<dbReference type="CDD" id="cd09274">
    <property type="entry name" value="RNase_HI_RT_Ty3"/>
    <property type="match status" value="1"/>
</dbReference>
<organism evidence="14 15">
    <name type="scientific">Fistulifera solaris</name>
    <name type="common">Oleaginous diatom</name>
    <dbReference type="NCBI Taxonomy" id="1519565"/>
    <lineage>
        <taxon>Eukaryota</taxon>
        <taxon>Sar</taxon>
        <taxon>Stramenopiles</taxon>
        <taxon>Ochrophyta</taxon>
        <taxon>Bacillariophyta</taxon>
        <taxon>Bacillariophyceae</taxon>
        <taxon>Bacillariophycidae</taxon>
        <taxon>Naviculales</taxon>
        <taxon>Naviculaceae</taxon>
        <taxon>Fistulifera</taxon>
    </lineage>
</organism>
<keyword evidence="10" id="KW-0511">Multifunctional enzyme</keyword>
<dbReference type="SUPFAM" id="SSF56672">
    <property type="entry name" value="DNA/RNA polymerases"/>
    <property type="match status" value="1"/>
</dbReference>
<sequence length="1485" mass="172097">MAVLSTMKRSKDEIVALEKAKAALGVPPPIDFYTFETKRERNGEKTDSEMERDEYRTFEVNLSNAEGRDDKYEVKIRIFRFGKPEEWCTLCENVKSLAQKKAPPLPPNATDAQVQTERATTETEIFSATLEGKASAIFEQSLRKYIDKEPKERLRWALNEVAITVFSSPDDAHKIQKRYLQKGHLRMFGHKPQYFWRRLETLNNWLPFFPSKRLGNGQLARNNKLPDDILIDILDEARHGEVQQLMMAQRATSDRFETADAYANDLDGWWDAWQCKKALEQKAEENKRKEAEGKRKRDDSTETASNRKNKKQRKACRHCKKYHKAPDEECRSLLRNSNNGGAQFLLGQNNNKKNDKFNKAVNKKALEMTTNALKKLKEHRNNKRRVVEDESDDEMDAYAVKLLQSMQGKDNEVKNSHYTAEIIVQIENKDGELVPARCLLDTGTTESIVLRDFVRRGRAKSYKGKTTKWKTMGGTFETNQKALIDFSFPELSGDKRVTWICHVDRHTKPDKAMYDMILGMDLLTAIGLVVDTENRVVRWEQSTTPLKQRGMLNESNMLQILYHASPGISTVHEAENRQARILDADYSKVDIEEYVKELDYLTQEEKHRLTQVLIRCELLFGGGLGTLNIPPVHLELQEGATPYHSRAFPIPQSLYETTKKEINRLTEIDVFEKNHESEWAAPTFVQPKKTGDVRILTDFRRLNEALKRKPFPLPRIAELLQRLQGFKFATAIDLSMGYYHIPLDEESQKLCTTILPWGKYRYKRLPMGIKNCPDIFQSIMSDLLGDLDFAMTYIDDILITSNGTFEDHMEKLSIVLNRLQKAGFRANVRKCFFAKSELEYLGYVITREGMQPQPKKVEAIMRIKEPTTKRQLRHFLGMINYYRDMWRRRSHLMAPLTQLVSDKVKFHWGPEQQEAFDEIKRNISRETMLSFPDFNKPFHIHTDASAYQLGAVISQDDKPLAFYSRKMNKAQQRYTTGEQELLSIVETLKEFRSLLLGQRLIVHTDHMNIIHGKLSNDRITRWRLLLEEYGPEYVHIAGKDNVVADALSRLNCTETVPETVSTGQYAAYVMAHAVRDESTLVTDDPNWIAATFASSTEAELEQFPMHPSLIAKYQTKDTKLQQKVVSDPNFSRSTIEDTELIMHKNRIVIPTPLRQRIVAWYHLYLRHPGQTRMEGTLSQLYWWPNMRHTIEQHVKTCRECQLCKKTRKKYGHLPPKEAEPAIPWQRVNVDLIGPLNVQTPNGSFELNALTMIDPTTGWFEIAEVHDRTADTVSEAFDHNWLSRYPRPQFIGFDNGGENKGVFKKMTDNYGLTRKPSTTHNPQSNGIIERVHAVLSDMLRTFELEERELDPIHTWKDFLSSVAFAIRATYHTTLEATPAQLVFGRDMILPITFRANWEALRQRRQQTIDKNNQRENASRIPHEYQVGDKVLYKKHGILCKLSTPRHGPYEVTQRYANGTIRIRRGPVTERVNIRLVQPYFESEDVN</sequence>
<evidence type="ECO:0000256" key="11">
    <source>
        <dbReference type="SAM" id="MobiDB-lite"/>
    </source>
</evidence>
<dbReference type="Pfam" id="PF17919">
    <property type="entry name" value="RT_RNaseH_2"/>
    <property type="match status" value="1"/>
</dbReference>
<dbReference type="Gene3D" id="2.40.70.10">
    <property type="entry name" value="Acid Proteases"/>
    <property type="match status" value="1"/>
</dbReference>
<keyword evidence="4" id="KW-0255">Endonuclease</keyword>
<name>A0A1Z5K9B8_FISSO</name>
<dbReference type="InterPro" id="IPR021109">
    <property type="entry name" value="Peptidase_aspartic_dom_sf"/>
</dbReference>
<keyword evidence="9" id="KW-0695">RNA-directed DNA polymerase</keyword>
<keyword evidence="15" id="KW-1185">Reference proteome</keyword>
<dbReference type="InterPro" id="IPR043128">
    <property type="entry name" value="Rev_trsase/Diguanyl_cyclase"/>
</dbReference>
<dbReference type="CDD" id="cd01647">
    <property type="entry name" value="RT_LTR"/>
    <property type="match status" value="1"/>
</dbReference>
<dbReference type="Proteomes" id="UP000198406">
    <property type="component" value="Unassembled WGS sequence"/>
</dbReference>